<dbReference type="AlphaFoldDB" id="J0ZSC3"/>
<accession>J0ZSC3</accession>
<reference evidence="1 2" key="1">
    <citation type="submission" date="2012-03" db="EMBL/GenBank/DDBJ databases">
        <title>The Genome Sequence of Bartonella tamiae Th239.</title>
        <authorList>
            <consortium name="The Broad Institute Genome Sequencing Platform"/>
            <consortium name="The Broad Institute Genome Sequencing Center for Infectious Disease"/>
            <person name="Feldgarden M."/>
            <person name="Kirby J."/>
            <person name="Kosoy M."/>
            <person name="Birtles R."/>
            <person name="Probert W.S."/>
            <person name="Chiaraviglio L."/>
            <person name="Young S.K."/>
            <person name="Zeng Q."/>
            <person name="Gargeya S."/>
            <person name="Fitzgerald M."/>
            <person name="Haas B."/>
            <person name="Abouelleil A."/>
            <person name="Alvarado L."/>
            <person name="Arachchi H.M."/>
            <person name="Berlin A."/>
            <person name="Chapman S.B."/>
            <person name="Gearin G."/>
            <person name="Goldberg J."/>
            <person name="Griggs A."/>
            <person name="Gujja S."/>
            <person name="Hansen M."/>
            <person name="Heiman D."/>
            <person name="Howarth C."/>
            <person name="Larimer J."/>
            <person name="Lui A."/>
            <person name="MacDonald P.J.P."/>
            <person name="McCowen C."/>
            <person name="Montmayeur A."/>
            <person name="Murphy C."/>
            <person name="Neiman D."/>
            <person name="Pearson M."/>
            <person name="Priest M."/>
            <person name="Roberts A."/>
            <person name="Saif S."/>
            <person name="Shea T."/>
            <person name="Sisk P."/>
            <person name="Stolte C."/>
            <person name="Sykes S."/>
            <person name="Wortman J."/>
            <person name="Nusbaum C."/>
            <person name="Birren B."/>
        </authorList>
    </citation>
    <scope>NUCLEOTIDE SEQUENCE [LARGE SCALE GENOMIC DNA]</scope>
    <source>
        <strain evidence="1 2">Th239</strain>
    </source>
</reference>
<keyword evidence="2" id="KW-1185">Reference proteome</keyword>
<proteinExistence type="predicted"/>
<dbReference type="STRING" id="1094558.ME5_00042"/>
<sequence length="96" mass="11072">MRRAAKRDLSEKGIVSLLRQFHMSVYRLDQPVDLLVGYRGQTYLIECKSGHKGYAKALNDNQARFADEWRGNPVVTLHDTIDAYDWAKSIMGYHDV</sequence>
<evidence type="ECO:0008006" key="3">
    <source>
        <dbReference type="Google" id="ProtNLM"/>
    </source>
</evidence>
<organism evidence="1 2">
    <name type="scientific">Bartonella tamiae Th239</name>
    <dbReference type="NCBI Taxonomy" id="1094558"/>
    <lineage>
        <taxon>Bacteria</taxon>
        <taxon>Pseudomonadati</taxon>
        <taxon>Pseudomonadota</taxon>
        <taxon>Alphaproteobacteria</taxon>
        <taxon>Hyphomicrobiales</taxon>
        <taxon>Bartonellaceae</taxon>
        <taxon>Bartonella</taxon>
    </lineage>
</organism>
<evidence type="ECO:0000313" key="1">
    <source>
        <dbReference type="EMBL" id="EJF91663.1"/>
    </source>
</evidence>
<dbReference type="PATRIC" id="fig|1094558.3.peg.43"/>
<protein>
    <recommendedName>
        <fullName evidence="3">VRR-NUC domain-containing protein</fullName>
    </recommendedName>
</protein>
<evidence type="ECO:0000313" key="2">
    <source>
        <dbReference type="Proteomes" id="UP000008952"/>
    </source>
</evidence>
<dbReference type="EMBL" id="AIMB01000001">
    <property type="protein sequence ID" value="EJF91663.1"/>
    <property type="molecule type" value="Genomic_DNA"/>
</dbReference>
<dbReference type="OrthoDB" id="8403602at2"/>
<dbReference type="HOGENOM" id="CLU_183550_0_0_5"/>
<name>J0ZSC3_9HYPH</name>
<dbReference type="Proteomes" id="UP000008952">
    <property type="component" value="Unassembled WGS sequence"/>
</dbReference>
<gene>
    <name evidence="1" type="ORF">ME5_00042</name>
</gene>
<comment type="caution">
    <text evidence="1">The sequence shown here is derived from an EMBL/GenBank/DDBJ whole genome shotgun (WGS) entry which is preliminary data.</text>
</comment>
<dbReference type="RefSeq" id="WP_008037279.1">
    <property type="nucleotide sequence ID" value="NZ_JH725147.1"/>
</dbReference>